<evidence type="ECO:0000313" key="2">
    <source>
        <dbReference type="Proteomes" id="UP000054018"/>
    </source>
</evidence>
<gene>
    <name evidence="1" type="ORF">PISMIDRAFT_34821</name>
</gene>
<dbReference type="STRING" id="765257.A0A0C9ZCV6"/>
<dbReference type="Proteomes" id="UP000054018">
    <property type="component" value="Unassembled WGS sequence"/>
</dbReference>
<feature type="non-terminal residue" evidence="1">
    <location>
        <position position="1"/>
    </location>
</feature>
<proteinExistence type="predicted"/>
<name>A0A0C9ZCV6_9AGAM</name>
<organism evidence="1 2">
    <name type="scientific">Pisolithus microcarpus 441</name>
    <dbReference type="NCBI Taxonomy" id="765257"/>
    <lineage>
        <taxon>Eukaryota</taxon>
        <taxon>Fungi</taxon>
        <taxon>Dikarya</taxon>
        <taxon>Basidiomycota</taxon>
        <taxon>Agaricomycotina</taxon>
        <taxon>Agaricomycetes</taxon>
        <taxon>Agaricomycetidae</taxon>
        <taxon>Boletales</taxon>
        <taxon>Sclerodermatineae</taxon>
        <taxon>Pisolithaceae</taxon>
        <taxon>Pisolithus</taxon>
    </lineage>
</organism>
<dbReference type="HOGENOM" id="CLU_204787_0_0_1"/>
<dbReference type="AlphaFoldDB" id="A0A0C9ZCV6"/>
<reference evidence="2" key="2">
    <citation type="submission" date="2015-01" db="EMBL/GenBank/DDBJ databases">
        <title>Evolutionary Origins and Diversification of the Mycorrhizal Mutualists.</title>
        <authorList>
            <consortium name="DOE Joint Genome Institute"/>
            <consortium name="Mycorrhizal Genomics Consortium"/>
            <person name="Kohler A."/>
            <person name="Kuo A."/>
            <person name="Nagy L.G."/>
            <person name="Floudas D."/>
            <person name="Copeland A."/>
            <person name="Barry K.W."/>
            <person name="Cichocki N."/>
            <person name="Veneault-Fourrey C."/>
            <person name="LaButti K."/>
            <person name="Lindquist E.A."/>
            <person name="Lipzen A."/>
            <person name="Lundell T."/>
            <person name="Morin E."/>
            <person name="Murat C."/>
            <person name="Riley R."/>
            <person name="Ohm R."/>
            <person name="Sun H."/>
            <person name="Tunlid A."/>
            <person name="Henrissat B."/>
            <person name="Grigoriev I.V."/>
            <person name="Hibbett D.S."/>
            <person name="Martin F."/>
        </authorList>
    </citation>
    <scope>NUCLEOTIDE SEQUENCE [LARGE SCALE GENOMIC DNA]</scope>
    <source>
        <strain evidence="2">441</strain>
    </source>
</reference>
<dbReference type="EMBL" id="KN833768">
    <property type="protein sequence ID" value="KIK20277.1"/>
    <property type="molecule type" value="Genomic_DNA"/>
</dbReference>
<sequence>DILSHIQHVICDMKTPSWLVSIPANFGDTTAGTVKADEWRTLITIYIPLALISLW</sequence>
<accession>A0A0C9ZCV6</accession>
<reference evidence="1 2" key="1">
    <citation type="submission" date="2014-04" db="EMBL/GenBank/DDBJ databases">
        <authorList>
            <consortium name="DOE Joint Genome Institute"/>
            <person name="Kuo A."/>
            <person name="Kohler A."/>
            <person name="Costa M.D."/>
            <person name="Nagy L.G."/>
            <person name="Floudas D."/>
            <person name="Copeland A."/>
            <person name="Barry K.W."/>
            <person name="Cichocki N."/>
            <person name="Veneault-Fourrey C."/>
            <person name="LaButti K."/>
            <person name="Lindquist E.A."/>
            <person name="Lipzen A."/>
            <person name="Lundell T."/>
            <person name="Morin E."/>
            <person name="Murat C."/>
            <person name="Sun H."/>
            <person name="Tunlid A."/>
            <person name="Henrissat B."/>
            <person name="Grigoriev I.V."/>
            <person name="Hibbett D.S."/>
            <person name="Martin F."/>
            <person name="Nordberg H.P."/>
            <person name="Cantor M.N."/>
            <person name="Hua S.X."/>
        </authorList>
    </citation>
    <scope>NUCLEOTIDE SEQUENCE [LARGE SCALE GENOMIC DNA]</scope>
    <source>
        <strain evidence="1 2">441</strain>
    </source>
</reference>
<evidence type="ECO:0000313" key="1">
    <source>
        <dbReference type="EMBL" id="KIK20277.1"/>
    </source>
</evidence>
<protein>
    <submittedName>
        <fullName evidence="1">Uncharacterized protein</fullName>
    </submittedName>
</protein>
<keyword evidence="2" id="KW-1185">Reference proteome</keyword>
<feature type="non-terminal residue" evidence="1">
    <location>
        <position position="55"/>
    </location>
</feature>
<dbReference type="OrthoDB" id="3247418at2759"/>